<dbReference type="InterPro" id="IPR038005">
    <property type="entry name" value="RX-like_CC"/>
</dbReference>
<dbReference type="GO" id="GO:0043531">
    <property type="term" value="F:ADP binding"/>
    <property type="evidence" value="ECO:0007669"/>
    <property type="project" value="InterPro"/>
</dbReference>
<dbReference type="FunFam" id="3.40.50.300:FF:001091">
    <property type="entry name" value="Probable disease resistance protein At1g61300"/>
    <property type="match status" value="1"/>
</dbReference>
<dbReference type="SUPFAM" id="SSF52540">
    <property type="entry name" value="P-loop containing nucleoside triphosphate hydrolases"/>
    <property type="match status" value="1"/>
</dbReference>
<reference evidence="8 9" key="1">
    <citation type="journal article" date="2019" name="Sci. Rep.">
        <title>A high-quality genome of Eragrostis curvula grass provides insights into Poaceae evolution and supports new strategies to enhance forage quality.</title>
        <authorList>
            <person name="Carballo J."/>
            <person name="Santos B.A.C.M."/>
            <person name="Zappacosta D."/>
            <person name="Garbus I."/>
            <person name="Selva J.P."/>
            <person name="Gallo C.A."/>
            <person name="Diaz A."/>
            <person name="Albertini E."/>
            <person name="Caccamo M."/>
            <person name="Echenique V."/>
        </authorList>
    </citation>
    <scope>NUCLEOTIDE SEQUENCE [LARGE SCALE GENOMIC DNA]</scope>
    <source>
        <strain evidence="9">cv. Victoria</strain>
        <tissue evidence="8">Leaf</tissue>
    </source>
</reference>
<feature type="domain" description="NB-ARC" evidence="6">
    <location>
        <begin position="204"/>
        <end position="359"/>
    </location>
</feature>
<keyword evidence="9" id="KW-1185">Reference proteome</keyword>
<dbReference type="OrthoDB" id="691405at2759"/>
<dbReference type="InterPro" id="IPR002182">
    <property type="entry name" value="NB-ARC"/>
</dbReference>
<proteinExistence type="inferred from homology"/>
<evidence type="ECO:0000313" key="9">
    <source>
        <dbReference type="Proteomes" id="UP000324897"/>
    </source>
</evidence>
<evidence type="ECO:0008006" key="10">
    <source>
        <dbReference type="Google" id="ProtNLM"/>
    </source>
</evidence>
<sequence length="372" mass="41879">MELAVGAMGSLVPKLGELLQDEFVKQMGLRREVESLFRELPMMEAALVEVSKVPPEQLSETDKVWARRVRELSYDMEDAVDNFMVSVATREPSKATAASNVFTKAFKDLARKTKAPLKKLMARHQISDEIRDIKDLSKELSDLRAKYAFNSAAYATNTHDGGVDPRVINLRKNEGRELVGIEEARDDLLRMLTSTHPPDGDGGLDNKGPLKVVSIVGFGGLGKTTLATLVHHQLKAQPSFHCSAFVSVGRDSKVKDILREMLEKLGKPFENYMTSWNTQRFCEELSKFRQGKRYNIVVDDVWEKETWETVKCALPDSDCGSKVIMTTRKFEVGTKANDIYKLKPLSDEKSKELFCIRTSTKNNGIISWLIKS</sequence>
<dbReference type="Gramene" id="TVU18421">
    <property type="protein sequence ID" value="TVU18421"/>
    <property type="gene ID" value="EJB05_34520"/>
</dbReference>
<dbReference type="Pfam" id="PF00931">
    <property type="entry name" value="NB-ARC"/>
    <property type="match status" value="1"/>
</dbReference>
<evidence type="ECO:0000256" key="5">
    <source>
        <dbReference type="ARBA" id="ARBA00022821"/>
    </source>
</evidence>
<evidence type="ECO:0000256" key="4">
    <source>
        <dbReference type="ARBA" id="ARBA00022741"/>
    </source>
</evidence>
<dbReference type="Proteomes" id="UP000324897">
    <property type="component" value="Chromosome 7"/>
</dbReference>
<dbReference type="CDD" id="cd14798">
    <property type="entry name" value="RX-CC_like"/>
    <property type="match status" value="1"/>
</dbReference>
<dbReference type="InterPro" id="IPR027417">
    <property type="entry name" value="P-loop_NTPase"/>
</dbReference>
<evidence type="ECO:0000313" key="8">
    <source>
        <dbReference type="EMBL" id="TVU18421.1"/>
    </source>
</evidence>
<dbReference type="Gene3D" id="3.40.50.300">
    <property type="entry name" value="P-loop containing nucleotide triphosphate hydrolases"/>
    <property type="match status" value="1"/>
</dbReference>
<keyword evidence="3" id="KW-0677">Repeat</keyword>
<evidence type="ECO:0000256" key="1">
    <source>
        <dbReference type="ARBA" id="ARBA00008894"/>
    </source>
</evidence>
<keyword evidence="2" id="KW-0433">Leucine-rich repeat</keyword>
<keyword evidence="5" id="KW-0611">Plant defense</keyword>
<dbReference type="PRINTS" id="PR00364">
    <property type="entry name" value="DISEASERSIST"/>
</dbReference>
<evidence type="ECO:0000259" key="7">
    <source>
        <dbReference type="Pfam" id="PF18052"/>
    </source>
</evidence>
<gene>
    <name evidence="8" type="ORF">EJB05_34520</name>
</gene>
<accession>A0A5J9U5J8</accession>
<dbReference type="Gene3D" id="1.20.5.4130">
    <property type="match status" value="1"/>
</dbReference>
<dbReference type="EMBL" id="RWGY01000029">
    <property type="protein sequence ID" value="TVU18421.1"/>
    <property type="molecule type" value="Genomic_DNA"/>
</dbReference>
<comment type="similarity">
    <text evidence="1">Belongs to the disease resistance NB-LRR family.</text>
</comment>
<evidence type="ECO:0000256" key="2">
    <source>
        <dbReference type="ARBA" id="ARBA00022614"/>
    </source>
</evidence>
<comment type="caution">
    <text evidence="8">The sequence shown here is derived from an EMBL/GenBank/DDBJ whole genome shotgun (WGS) entry which is preliminary data.</text>
</comment>
<organism evidence="8 9">
    <name type="scientific">Eragrostis curvula</name>
    <name type="common">weeping love grass</name>
    <dbReference type="NCBI Taxonomy" id="38414"/>
    <lineage>
        <taxon>Eukaryota</taxon>
        <taxon>Viridiplantae</taxon>
        <taxon>Streptophyta</taxon>
        <taxon>Embryophyta</taxon>
        <taxon>Tracheophyta</taxon>
        <taxon>Spermatophyta</taxon>
        <taxon>Magnoliopsida</taxon>
        <taxon>Liliopsida</taxon>
        <taxon>Poales</taxon>
        <taxon>Poaceae</taxon>
        <taxon>PACMAD clade</taxon>
        <taxon>Chloridoideae</taxon>
        <taxon>Eragrostideae</taxon>
        <taxon>Eragrostidinae</taxon>
        <taxon>Eragrostis</taxon>
    </lineage>
</organism>
<keyword evidence="4" id="KW-0547">Nucleotide-binding</keyword>
<dbReference type="Pfam" id="PF18052">
    <property type="entry name" value="Rx_N"/>
    <property type="match status" value="1"/>
</dbReference>
<dbReference type="PANTHER" id="PTHR19338:SF21">
    <property type="entry name" value="OS10G0124400 PROTEIN"/>
    <property type="match status" value="1"/>
</dbReference>
<evidence type="ECO:0000259" key="6">
    <source>
        <dbReference type="Pfam" id="PF00931"/>
    </source>
</evidence>
<dbReference type="InterPro" id="IPR041118">
    <property type="entry name" value="Rx_N"/>
</dbReference>
<feature type="domain" description="Disease resistance N-terminal" evidence="7">
    <location>
        <begin position="7"/>
        <end position="93"/>
    </location>
</feature>
<name>A0A5J9U5J8_9POAL</name>
<evidence type="ECO:0000256" key="3">
    <source>
        <dbReference type="ARBA" id="ARBA00022737"/>
    </source>
</evidence>
<dbReference type="GO" id="GO:0006952">
    <property type="term" value="P:defense response"/>
    <property type="evidence" value="ECO:0007669"/>
    <property type="project" value="UniProtKB-KW"/>
</dbReference>
<dbReference type="PANTHER" id="PTHR19338">
    <property type="entry name" value="TRANSLOCASE OF INNER MITOCHONDRIAL MEMBRANE 13 HOMOLOG"/>
    <property type="match status" value="1"/>
</dbReference>
<dbReference type="AlphaFoldDB" id="A0A5J9U5J8"/>
<protein>
    <recommendedName>
        <fullName evidence="10">NB-ARC domain-containing protein</fullName>
    </recommendedName>
</protein>